<keyword evidence="10 16" id="KW-0378">Hydrolase</keyword>
<dbReference type="SUPFAM" id="SSF56300">
    <property type="entry name" value="Metallo-dependent phosphatases"/>
    <property type="match status" value="1"/>
</dbReference>
<feature type="region of interest" description="Disordered" evidence="19">
    <location>
        <begin position="540"/>
        <end position="587"/>
    </location>
</feature>
<evidence type="ECO:0000313" key="22">
    <source>
        <dbReference type="Proteomes" id="UP001566132"/>
    </source>
</evidence>
<dbReference type="CDD" id="cd00840">
    <property type="entry name" value="MPP_Mre11_N"/>
    <property type="match status" value="1"/>
</dbReference>
<comment type="function">
    <text evidence="16">Core component of the MRN complex, which plays a central role in double-strand break (DSB) repair, DNA recombination, maintenance of telomere integrity and meiosis. The MRN complex is involved in the repair of DNA double-strand breaks (DSBs) via homologous recombination (HR), an error-free mechanism which primarily occurs during S and G2 phases. The complex (1) mediates the end resection of damaged DNA, which generates proper single-stranded DNA, a key initial steps in HR, and is (2) required for the recruitment of other repair factors and efficient activation of ATM and ATR upon DNA damage. Within the MRN complex, MRE11 possesses both single-strand endonuclease activity and double-strand-specific 3'-5' exonuclease activity. MRE11 first endonucleolytically cleaves the 5' strand at DNA DSB ends to prevent non-homologous end joining (NHEJ) and licence HR. It then generates a single-stranded DNA gap via 3' to 5' exonucleolytic degradation, which is required for single-strand invasion and recombination.</text>
</comment>
<keyword evidence="14 16" id="KW-0539">Nucleus</keyword>
<keyword evidence="15 16" id="KW-0469">Meiosis</keyword>
<evidence type="ECO:0000256" key="19">
    <source>
        <dbReference type="SAM" id="MobiDB-lite"/>
    </source>
</evidence>
<dbReference type="GO" id="GO:0030145">
    <property type="term" value="F:manganese ion binding"/>
    <property type="evidence" value="ECO:0007669"/>
    <property type="project" value="UniProtKB-UniRule"/>
</dbReference>
<evidence type="ECO:0000259" key="20">
    <source>
        <dbReference type="SMART" id="SM01347"/>
    </source>
</evidence>
<reference evidence="21 22" key="1">
    <citation type="submission" date="2024-05" db="EMBL/GenBank/DDBJ databases">
        <title>Genetic variation in Jamaican populations of the coffee berry borer (Hypothenemus hampei).</title>
        <authorList>
            <person name="Errbii M."/>
            <person name="Myrie A."/>
        </authorList>
    </citation>
    <scope>NUCLEOTIDE SEQUENCE [LARGE SCALE GENOMIC DNA]</scope>
    <source>
        <strain evidence="21">JA-Hopewell-2020-01-JO</strain>
        <tissue evidence="21">Whole body</tissue>
    </source>
</reference>
<comment type="similarity">
    <text evidence="4 16 18">Belongs to the MRE11/RAD32 family.</text>
</comment>
<dbReference type="SMART" id="SM01347">
    <property type="entry name" value="Mre11_DNA_bind"/>
    <property type="match status" value="1"/>
</dbReference>
<accession>A0ABD1ELR3</accession>
<sequence>MSVTSEIDLTMGDDESECAEEHNEEDILSILVATDIHLGYAENDPIRSKDTFETFEEILKIAKEKSVDFVLLGGDLFHDTRPSTYCLHRCTELLKKYCLGDNPVKIEYLSDPSLDFAFTGNSTVNYEDPNLNIDLPVFSIHGNHDDPTGENQISALNLLASTGLVNYFGKYTDYSAVKLDPILLRKGATKLVLYGLSHIKDERLARLFLHKKVTFTRPEEDDWFYLLVLHQNRANRGAKSFIEDESLPSIINLAIWGHEHDCRIEPEQTRNSVHISQPGSTVATSLSQGESIRKQIGHLQIYKQKFLMTPIPLKTVRPFIYKDLLLKQIDVMQEEEGEFDDEPLSPQALTERVVERTLEKMIKDAQELDFNDKLPLLRLNVLYVNEQQTFNAIRFGQKFIDRVANPKDIVKLKSALKRPRTTNTNTDTNFRDDIIIPNRVEDLVEQYFESHPQEQFKCLAMKSLNEAVAKSVDSNSLEAPIEIVNVLTRNLRIRLEQDDVDVNRVDEYLETLRDEEVDETLLDGILNNFGRRRLNDVSMNANSGSEEETETLSVQNATTSRPARGPGSRGGRVRGVRGPRGGRKKAT</sequence>
<feature type="active site" description="Proton donor" evidence="17">
    <location>
        <position position="144"/>
    </location>
</feature>
<dbReference type="InterPro" id="IPR029052">
    <property type="entry name" value="Metallo-depent_PP-like"/>
</dbReference>
<dbReference type="GO" id="GO:0051321">
    <property type="term" value="P:meiotic cell cycle"/>
    <property type="evidence" value="ECO:0007669"/>
    <property type="project" value="UniProtKB-KW"/>
</dbReference>
<evidence type="ECO:0000256" key="17">
    <source>
        <dbReference type="PIRSR" id="PIRSR000882-1"/>
    </source>
</evidence>
<evidence type="ECO:0000256" key="9">
    <source>
        <dbReference type="ARBA" id="ARBA00022763"/>
    </source>
</evidence>
<dbReference type="AlphaFoldDB" id="A0ABD1ELR3"/>
<evidence type="ECO:0000256" key="1">
    <source>
        <dbReference type="ARBA" id="ARBA00001936"/>
    </source>
</evidence>
<dbReference type="InterPro" id="IPR003701">
    <property type="entry name" value="Mre11"/>
</dbReference>
<evidence type="ECO:0000256" key="7">
    <source>
        <dbReference type="ARBA" id="ARBA00022723"/>
    </source>
</evidence>
<evidence type="ECO:0000256" key="18">
    <source>
        <dbReference type="RuleBase" id="RU003447"/>
    </source>
</evidence>
<keyword evidence="5" id="KW-0158">Chromosome</keyword>
<dbReference type="Gene3D" id="3.30.110.110">
    <property type="entry name" value="Mre11, capping domain"/>
    <property type="match status" value="1"/>
</dbReference>
<proteinExistence type="inferred from homology"/>
<dbReference type="PIRSF" id="PIRSF000882">
    <property type="entry name" value="DSB_repair_MRE11"/>
    <property type="match status" value="1"/>
</dbReference>
<comment type="caution">
    <text evidence="21">The sequence shown here is derived from an EMBL/GenBank/DDBJ whole genome shotgun (WGS) entry which is preliminary data.</text>
</comment>
<dbReference type="EMBL" id="JBDJPC010000006">
    <property type="protein sequence ID" value="KAL1497401.1"/>
    <property type="molecule type" value="Genomic_DNA"/>
</dbReference>
<gene>
    <name evidence="21" type="ORF">ABEB36_008378</name>
</gene>
<dbReference type="PANTHER" id="PTHR10139">
    <property type="entry name" value="DOUBLE-STRAND BREAK REPAIR PROTEIN MRE11"/>
    <property type="match status" value="1"/>
</dbReference>
<dbReference type="FunFam" id="3.60.21.10:FF:000011">
    <property type="entry name" value="Double-strand break repair protein"/>
    <property type="match status" value="1"/>
</dbReference>
<keyword evidence="9 16" id="KW-0227">DNA damage</keyword>
<evidence type="ECO:0000256" key="10">
    <source>
        <dbReference type="ARBA" id="ARBA00022801"/>
    </source>
</evidence>
<dbReference type="GO" id="GO:0004527">
    <property type="term" value="F:exonuclease activity"/>
    <property type="evidence" value="ECO:0007669"/>
    <property type="project" value="UniProtKB-KW"/>
</dbReference>
<evidence type="ECO:0000256" key="15">
    <source>
        <dbReference type="ARBA" id="ARBA00023254"/>
    </source>
</evidence>
<evidence type="ECO:0000256" key="2">
    <source>
        <dbReference type="ARBA" id="ARBA00004123"/>
    </source>
</evidence>
<dbReference type="InterPro" id="IPR007281">
    <property type="entry name" value="Mre11_DNA-bd"/>
</dbReference>
<feature type="compositionally biased region" description="Basic residues" evidence="19">
    <location>
        <begin position="571"/>
        <end position="587"/>
    </location>
</feature>
<evidence type="ECO:0000256" key="3">
    <source>
        <dbReference type="ARBA" id="ARBA00004286"/>
    </source>
</evidence>
<evidence type="ECO:0000256" key="12">
    <source>
        <dbReference type="ARBA" id="ARBA00023204"/>
    </source>
</evidence>
<dbReference type="Pfam" id="PF00149">
    <property type="entry name" value="Metallophos"/>
    <property type="match status" value="1"/>
</dbReference>
<dbReference type="InterPro" id="IPR004843">
    <property type="entry name" value="Calcineurin-like_PHP"/>
</dbReference>
<comment type="cofactor">
    <cofactor evidence="1 16">
        <name>Mn(2+)</name>
        <dbReference type="ChEBI" id="CHEBI:29035"/>
    </cofactor>
</comment>
<dbReference type="InterPro" id="IPR041796">
    <property type="entry name" value="Mre11_N"/>
</dbReference>
<name>A0ABD1ELR3_HYPHA</name>
<keyword evidence="6 16" id="KW-0540">Nuclease</keyword>
<evidence type="ECO:0000313" key="21">
    <source>
        <dbReference type="EMBL" id="KAL1497401.1"/>
    </source>
</evidence>
<evidence type="ECO:0000256" key="4">
    <source>
        <dbReference type="ARBA" id="ARBA00009028"/>
    </source>
</evidence>
<dbReference type="GO" id="GO:0006302">
    <property type="term" value="P:double-strand break repair"/>
    <property type="evidence" value="ECO:0007669"/>
    <property type="project" value="UniProtKB-UniRule"/>
</dbReference>
<keyword evidence="7" id="KW-0479">Metal-binding</keyword>
<dbReference type="GO" id="GO:0005694">
    <property type="term" value="C:chromosome"/>
    <property type="evidence" value="ECO:0007669"/>
    <property type="project" value="UniProtKB-SubCell"/>
</dbReference>
<dbReference type="Gene3D" id="3.60.21.10">
    <property type="match status" value="1"/>
</dbReference>
<keyword evidence="8 16" id="KW-0255">Endonuclease</keyword>
<keyword evidence="22" id="KW-1185">Reference proteome</keyword>
<feature type="domain" description="Mre11 DNA-binding" evidence="20">
    <location>
        <begin position="306"/>
        <end position="471"/>
    </location>
</feature>
<evidence type="ECO:0000256" key="14">
    <source>
        <dbReference type="ARBA" id="ARBA00023242"/>
    </source>
</evidence>
<keyword evidence="13 16" id="KW-0464">Manganese</keyword>
<dbReference type="GO" id="GO:0030870">
    <property type="term" value="C:Mre11 complex"/>
    <property type="evidence" value="ECO:0007669"/>
    <property type="project" value="UniProtKB-UniRule"/>
</dbReference>
<dbReference type="InterPro" id="IPR038487">
    <property type="entry name" value="Mre11_capping_dom"/>
</dbReference>
<keyword evidence="11 16" id="KW-0269">Exonuclease</keyword>
<evidence type="ECO:0000256" key="5">
    <source>
        <dbReference type="ARBA" id="ARBA00022454"/>
    </source>
</evidence>
<organism evidence="21 22">
    <name type="scientific">Hypothenemus hampei</name>
    <name type="common">Coffee berry borer</name>
    <dbReference type="NCBI Taxonomy" id="57062"/>
    <lineage>
        <taxon>Eukaryota</taxon>
        <taxon>Metazoa</taxon>
        <taxon>Ecdysozoa</taxon>
        <taxon>Arthropoda</taxon>
        <taxon>Hexapoda</taxon>
        <taxon>Insecta</taxon>
        <taxon>Pterygota</taxon>
        <taxon>Neoptera</taxon>
        <taxon>Endopterygota</taxon>
        <taxon>Coleoptera</taxon>
        <taxon>Polyphaga</taxon>
        <taxon>Cucujiformia</taxon>
        <taxon>Curculionidae</taxon>
        <taxon>Scolytinae</taxon>
        <taxon>Hypothenemus</taxon>
    </lineage>
</organism>
<protein>
    <recommendedName>
        <fullName evidence="16">Double-strand break repair protein</fullName>
    </recommendedName>
</protein>
<evidence type="ECO:0000256" key="6">
    <source>
        <dbReference type="ARBA" id="ARBA00022722"/>
    </source>
</evidence>
<evidence type="ECO:0000256" key="8">
    <source>
        <dbReference type="ARBA" id="ARBA00022759"/>
    </source>
</evidence>
<evidence type="ECO:0000256" key="16">
    <source>
        <dbReference type="PIRNR" id="PIRNR000882"/>
    </source>
</evidence>
<dbReference type="Pfam" id="PF04152">
    <property type="entry name" value="Mre11_DNA_bind"/>
    <property type="match status" value="1"/>
</dbReference>
<dbReference type="NCBIfam" id="TIGR00583">
    <property type="entry name" value="mre11"/>
    <property type="match status" value="1"/>
</dbReference>
<evidence type="ECO:0000256" key="13">
    <source>
        <dbReference type="ARBA" id="ARBA00023211"/>
    </source>
</evidence>
<comment type="subcellular location">
    <subcellularLocation>
        <location evidence="3">Chromosome</location>
    </subcellularLocation>
    <subcellularLocation>
        <location evidence="2 16">Nucleus</location>
    </subcellularLocation>
</comment>
<keyword evidence="12 16" id="KW-0234">DNA repair</keyword>
<dbReference type="GO" id="GO:0004519">
    <property type="term" value="F:endonuclease activity"/>
    <property type="evidence" value="ECO:0007669"/>
    <property type="project" value="UniProtKB-KW"/>
</dbReference>
<dbReference type="Proteomes" id="UP001566132">
    <property type="component" value="Unassembled WGS sequence"/>
</dbReference>
<evidence type="ECO:0000256" key="11">
    <source>
        <dbReference type="ARBA" id="ARBA00022839"/>
    </source>
</evidence>
<dbReference type="PANTHER" id="PTHR10139:SF1">
    <property type="entry name" value="DOUBLE-STRAND BREAK REPAIR PROTEIN MRE11"/>
    <property type="match status" value="1"/>
</dbReference>